<feature type="region of interest" description="Disordered" evidence="1">
    <location>
        <begin position="1"/>
        <end position="34"/>
    </location>
</feature>
<proteinExistence type="predicted"/>
<sequence length="34" mass="3773">MNSRERVNTTLSHKEPDKVPIDLGGNQSSIHIKA</sequence>
<feature type="non-terminal residue" evidence="2">
    <location>
        <position position="34"/>
    </location>
</feature>
<reference evidence="2" key="1">
    <citation type="journal article" date="2014" name="Front. Microbiol.">
        <title>High frequency of phylogenetically diverse reductive dehalogenase-homologous genes in deep subseafloor sedimentary metagenomes.</title>
        <authorList>
            <person name="Kawai M."/>
            <person name="Futagami T."/>
            <person name="Toyoda A."/>
            <person name="Takaki Y."/>
            <person name="Nishi S."/>
            <person name="Hori S."/>
            <person name="Arai W."/>
            <person name="Tsubouchi T."/>
            <person name="Morono Y."/>
            <person name="Uchiyama I."/>
            <person name="Ito T."/>
            <person name="Fujiyama A."/>
            <person name="Inagaki F."/>
            <person name="Takami H."/>
        </authorList>
    </citation>
    <scope>NUCLEOTIDE SEQUENCE</scope>
    <source>
        <strain evidence="2">Expedition CK06-06</strain>
    </source>
</reference>
<evidence type="ECO:0000256" key="1">
    <source>
        <dbReference type="SAM" id="MobiDB-lite"/>
    </source>
</evidence>
<accession>X1DCT1</accession>
<protein>
    <submittedName>
        <fullName evidence="2">Uncharacterized protein</fullName>
    </submittedName>
</protein>
<comment type="caution">
    <text evidence="2">The sequence shown here is derived from an EMBL/GenBank/DDBJ whole genome shotgun (WGS) entry which is preliminary data.</text>
</comment>
<feature type="compositionally biased region" description="Basic and acidic residues" evidence="1">
    <location>
        <begin position="1"/>
        <end position="20"/>
    </location>
</feature>
<organism evidence="2">
    <name type="scientific">marine sediment metagenome</name>
    <dbReference type="NCBI Taxonomy" id="412755"/>
    <lineage>
        <taxon>unclassified sequences</taxon>
        <taxon>metagenomes</taxon>
        <taxon>ecological metagenomes</taxon>
    </lineage>
</organism>
<feature type="compositionally biased region" description="Polar residues" evidence="1">
    <location>
        <begin position="25"/>
        <end position="34"/>
    </location>
</feature>
<dbReference type="EMBL" id="BARU01002786">
    <property type="protein sequence ID" value="GAH18601.1"/>
    <property type="molecule type" value="Genomic_DNA"/>
</dbReference>
<dbReference type="AlphaFoldDB" id="X1DCT1"/>
<name>X1DCT1_9ZZZZ</name>
<evidence type="ECO:0000313" key="2">
    <source>
        <dbReference type="EMBL" id="GAH18601.1"/>
    </source>
</evidence>
<gene>
    <name evidence="2" type="ORF">S03H2_06385</name>
</gene>